<keyword evidence="1" id="KW-0812">Transmembrane</keyword>
<dbReference type="EMBL" id="MU842838">
    <property type="protein sequence ID" value="KAK2031614.1"/>
    <property type="molecule type" value="Genomic_DNA"/>
</dbReference>
<evidence type="ECO:0000313" key="3">
    <source>
        <dbReference type="Proteomes" id="UP001232148"/>
    </source>
</evidence>
<protein>
    <submittedName>
        <fullName evidence="2">Uncharacterized protein</fullName>
    </submittedName>
</protein>
<keyword evidence="1" id="KW-0472">Membrane</keyword>
<proteinExistence type="predicted"/>
<feature type="transmembrane region" description="Helical" evidence="1">
    <location>
        <begin position="48"/>
        <end position="68"/>
    </location>
</feature>
<sequence length="70" mass="8196">MSRWQRFIQTNPTNQSTLRMASHQPINLKAKVCWLTKLTKLITGQSRYSSAIQFSVSCFLMGMIYIWYSC</sequence>
<evidence type="ECO:0000256" key="1">
    <source>
        <dbReference type="SAM" id="Phobius"/>
    </source>
</evidence>
<name>A0AAD9HPB8_9PEZI</name>
<keyword evidence="1" id="KW-1133">Transmembrane helix</keyword>
<evidence type="ECO:0000313" key="2">
    <source>
        <dbReference type="EMBL" id="KAK2031614.1"/>
    </source>
</evidence>
<reference evidence="2" key="1">
    <citation type="submission" date="2021-06" db="EMBL/GenBank/DDBJ databases">
        <title>Comparative genomics, transcriptomics and evolutionary studies reveal genomic signatures of adaptation to plant cell wall in hemibiotrophic fungi.</title>
        <authorList>
            <consortium name="DOE Joint Genome Institute"/>
            <person name="Baroncelli R."/>
            <person name="Diaz J.F."/>
            <person name="Benocci T."/>
            <person name="Peng M."/>
            <person name="Battaglia E."/>
            <person name="Haridas S."/>
            <person name="Andreopoulos W."/>
            <person name="Labutti K."/>
            <person name="Pangilinan J."/>
            <person name="Floch G.L."/>
            <person name="Makela M.R."/>
            <person name="Henrissat B."/>
            <person name="Grigoriev I.V."/>
            <person name="Crouch J.A."/>
            <person name="De Vries R.P."/>
            <person name="Sukno S.A."/>
            <person name="Thon M.R."/>
        </authorList>
    </citation>
    <scope>NUCLEOTIDE SEQUENCE</scope>
    <source>
        <strain evidence="2">MAFF235873</strain>
    </source>
</reference>
<keyword evidence="3" id="KW-1185">Reference proteome</keyword>
<gene>
    <name evidence="2" type="ORF">LX32DRAFT_261717</name>
</gene>
<accession>A0AAD9HPB8</accession>
<organism evidence="2 3">
    <name type="scientific">Colletotrichum zoysiae</name>
    <dbReference type="NCBI Taxonomy" id="1216348"/>
    <lineage>
        <taxon>Eukaryota</taxon>
        <taxon>Fungi</taxon>
        <taxon>Dikarya</taxon>
        <taxon>Ascomycota</taxon>
        <taxon>Pezizomycotina</taxon>
        <taxon>Sordariomycetes</taxon>
        <taxon>Hypocreomycetidae</taxon>
        <taxon>Glomerellales</taxon>
        <taxon>Glomerellaceae</taxon>
        <taxon>Colletotrichum</taxon>
        <taxon>Colletotrichum graminicola species complex</taxon>
    </lineage>
</organism>
<dbReference type="Proteomes" id="UP001232148">
    <property type="component" value="Unassembled WGS sequence"/>
</dbReference>
<dbReference type="AlphaFoldDB" id="A0AAD9HPB8"/>
<comment type="caution">
    <text evidence="2">The sequence shown here is derived from an EMBL/GenBank/DDBJ whole genome shotgun (WGS) entry which is preliminary data.</text>
</comment>